<dbReference type="Proteomes" id="UP000053766">
    <property type="component" value="Unassembled WGS sequence"/>
</dbReference>
<keyword evidence="2" id="KW-1185">Reference proteome</keyword>
<reference evidence="1 2" key="1">
    <citation type="submission" date="2013-11" db="EMBL/GenBank/DDBJ databases">
        <title>Draft genome of the bovine lungworm Dictyocaulus viviparus.</title>
        <authorList>
            <person name="Mitreva M."/>
        </authorList>
    </citation>
    <scope>NUCLEOTIDE SEQUENCE [LARGE SCALE GENOMIC DNA]</scope>
    <source>
        <strain evidence="1 2">HannoverDv2000</strain>
    </source>
</reference>
<accession>A0A0D8X5K3</accession>
<dbReference type="EMBL" id="KN720912">
    <property type="protein sequence ID" value="KJH39753.1"/>
    <property type="molecule type" value="Genomic_DNA"/>
</dbReference>
<evidence type="ECO:0000313" key="1">
    <source>
        <dbReference type="EMBL" id="KJH39753.1"/>
    </source>
</evidence>
<organism evidence="1 2">
    <name type="scientific">Dictyocaulus viviparus</name>
    <name type="common">Bovine lungworm</name>
    <dbReference type="NCBI Taxonomy" id="29172"/>
    <lineage>
        <taxon>Eukaryota</taxon>
        <taxon>Metazoa</taxon>
        <taxon>Ecdysozoa</taxon>
        <taxon>Nematoda</taxon>
        <taxon>Chromadorea</taxon>
        <taxon>Rhabditida</taxon>
        <taxon>Rhabditina</taxon>
        <taxon>Rhabditomorpha</taxon>
        <taxon>Strongyloidea</taxon>
        <taxon>Metastrongylidae</taxon>
        <taxon>Dictyocaulus</taxon>
    </lineage>
</organism>
<dbReference type="AlphaFoldDB" id="A0A0D8X5K3"/>
<name>A0A0D8X5K3_DICVI</name>
<evidence type="ECO:0000313" key="2">
    <source>
        <dbReference type="Proteomes" id="UP000053766"/>
    </source>
</evidence>
<proteinExistence type="predicted"/>
<reference evidence="2" key="2">
    <citation type="journal article" date="2016" name="Sci. Rep.">
        <title>Dictyocaulus viviparus genome, variome and transcriptome elucidate lungworm biology and support future intervention.</title>
        <authorList>
            <person name="McNulty S.N."/>
            <person name="Strube C."/>
            <person name="Rosa B.A."/>
            <person name="Martin J.C."/>
            <person name="Tyagi R."/>
            <person name="Choi Y.J."/>
            <person name="Wang Q."/>
            <person name="Hallsworth Pepin K."/>
            <person name="Zhang X."/>
            <person name="Ozersky P."/>
            <person name="Wilson R.K."/>
            <person name="Sternberg P.W."/>
            <person name="Gasser R.B."/>
            <person name="Mitreva M."/>
        </authorList>
    </citation>
    <scope>NUCLEOTIDE SEQUENCE [LARGE SCALE GENOMIC DNA]</scope>
    <source>
        <strain evidence="2">HannoverDv2000</strain>
    </source>
</reference>
<protein>
    <submittedName>
        <fullName evidence="1">Uncharacterized protein</fullName>
    </submittedName>
</protein>
<gene>
    <name evidence="1" type="ORF">DICVIV_14359</name>
</gene>
<sequence length="37" mass="4049">MDCRILDGIARAIPNRTCYTPIPRNTESTGGRICIGL</sequence>